<organism evidence="2 3">
    <name type="scientific">Candidatus Amesbacteria bacterium GW2011_GWA1_47_20</name>
    <dbReference type="NCBI Taxonomy" id="1618354"/>
    <lineage>
        <taxon>Bacteria</taxon>
        <taxon>Candidatus Amesiibacteriota</taxon>
    </lineage>
</organism>
<feature type="domain" description="N-acetyltransferase" evidence="1">
    <location>
        <begin position="1"/>
        <end position="102"/>
    </location>
</feature>
<gene>
    <name evidence="2" type="ORF">UX92_C0015G0008</name>
</gene>
<comment type="caution">
    <text evidence="2">The sequence shown here is derived from an EMBL/GenBank/DDBJ whole genome shotgun (WGS) entry which is preliminary data.</text>
</comment>
<dbReference type="InterPro" id="IPR000182">
    <property type="entry name" value="GNAT_dom"/>
</dbReference>
<dbReference type="CDD" id="cd04301">
    <property type="entry name" value="NAT_SF"/>
    <property type="match status" value="1"/>
</dbReference>
<proteinExistence type="predicted"/>
<accession>A0A0G1SI67</accession>
<dbReference type="EMBL" id="LCOA01000015">
    <property type="protein sequence ID" value="KKU69101.1"/>
    <property type="molecule type" value="Genomic_DNA"/>
</dbReference>
<dbReference type="SUPFAM" id="SSF55729">
    <property type="entry name" value="Acyl-CoA N-acyltransferases (Nat)"/>
    <property type="match status" value="1"/>
</dbReference>
<evidence type="ECO:0000259" key="1">
    <source>
        <dbReference type="PROSITE" id="PS51186"/>
    </source>
</evidence>
<dbReference type="InterPro" id="IPR016181">
    <property type="entry name" value="Acyl_CoA_acyltransferase"/>
</dbReference>
<dbReference type="Gene3D" id="3.40.630.30">
    <property type="match status" value="1"/>
</dbReference>
<reference evidence="2 3" key="1">
    <citation type="journal article" date="2015" name="Nature">
        <title>rRNA introns, odd ribosomes, and small enigmatic genomes across a large radiation of phyla.</title>
        <authorList>
            <person name="Brown C.T."/>
            <person name="Hug L.A."/>
            <person name="Thomas B.C."/>
            <person name="Sharon I."/>
            <person name="Castelle C.J."/>
            <person name="Singh A."/>
            <person name="Wilkins M.J."/>
            <person name="Williams K.H."/>
            <person name="Banfield J.F."/>
        </authorList>
    </citation>
    <scope>NUCLEOTIDE SEQUENCE [LARGE SCALE GENOMIC DNA]</scope>
</reference>
<dbReference type="PROSITE" id="PS51186">
    <property type="entry name" value="GNAT"/>
    <property type="match status" value="1"/>
</dbReference>
<name>A0A0G1SI67_9BACT</name>
<protein>
    <recommendedName>
        <fullName evidence="1">N-acetyltransferase domain-containing protein</fullName>
    </recommendedName>
</protein>
<sequence>MTGINPWAVLVAEVRGEFAGNVFVLYCGWEADLYRLAVLERFRKLGVATKLLEAAETKLREIGVLEYALFAEVENQSLIDFYLKRGFNRVPKPYSIMWKSLR</sequence>
<dbReference type="GO" id="GO:0016747">
    <property type="term" value="F:acyltransferase activity, transferring groups other than amino-acyl groups"/>
    <property type="evidence" value="ECO:0007669"/>
    <property type="project" value="InterPro"/>
</dbReference>
<evidence type="ECO:0000313" key="3">
    <source>
        <dbReference type="Proteomes" id="UP000034565"/>
    </source>
</evidence>
<dbReference type="AlphaFoldDB" id="A0A0G1SI67"/>
<evidence type="ECO:0000313" key="2">
    <source>
        <dbReference type="EMBL" id="KKU69101.1"/>
    </source>
</evidence>
<dbReference type="Pfam" id="PF00583">
    <property type="entry name" value="Acetyltransf_1"/>
    <property type="match status" value="1"/>
</dbReference>
<dbReference type="Proteomes" id="UP000034565">
    <property type="component" value="Unassembled WGS sequence"/>
</dbReference>